<reference evidence="1 2" key="1">
    <citation type="submission" date="2016-08" db="EMBL/GenBank/DDBJ databases">
        <title>Hymenobacter coccineus sp. nov., Hymenobacter lapidarius sp. nov. and Hymenobacter glacialis sp. nov., isolated from Antarctic soil.</title>
        <authorList>
            <person name="Sedlacek I."/>
            <person name="Kralova S."/>
            <person name="Kyrova K."/>
            <person name="Maslanova I."/>
            <person name="Stankova E."/>
            <person name="Vrbovska V."/>
            <person name="Nemec M."/>
            <person name="Bartak M."/>
            <person name="Svec P."/>
            <person name="Busse H.-J."/>
            <person name="Pantucek R."/>
        </authorList>
    </citation>
    <scope>NUCLEOTIDE SEQUENCE [LARGE SCALE GENOMIC DNA]</scope>
    <source>
        <strain evidence="1 2">CCM 8643</strain>
    </source>
</reference>
<name>A0A1G1T0B8_9BACT</name>
<dbReference type="Proteomes" id="UP000176294">
    <property type="component" value="Unassembled WGS sequence"/>
</dbReference>
<comment type="caution">
    <text evidence="1">The sequence shown here is derived from an EMBL/GenBank/DDBJ whole genome shotgun (WGS) entry which is preliminary data.</text>
</comment>
<dbReference type="STRING" id="1908237.BEN47_02845"/>
<gene>
    <name evidence="1" type="ORF">BEN47_02845</name>
</gene>
<evidence type="ECO:0000313" key="1">
    <source>
        <dbReference type="EMBL" id="OGX84319.1"/>
    </source>
</evidence>
<evidence type="ECO:0000313" key="2">
    <source>
        <dbReference type="Proteomes" id="UP000176294"/>
    </source>
</evidence>
<proteinExistence type="predicted"/>
<keyword evidence="2" id="KW-1185">Reference proteome</keyword>
<organism evidence="1 2">
    <name type="scientific">Hymenobacter lapidarius</name>
    <dbReference type="NCBI Taxonomy" id="1908237"/>
    <lineage>
        <taxon>Bacteria</taxon>
        <taxon>Pseudomonadati</taxon>
        <taxon>Bacteroidota</taxon>
        <taxon>Cytophagia</taxon>
        <taxon>Cytophagales</taxon>
        <taxon>Hymenobacteraceae</taxon>
        <taxon>Hymenobacter</taxon>
    </lineage>
</organism>
<dbReference type="AlphaFoldDB" id="A0A1G1T0B8"/>
<protein>
    <submittedName>
        <fullName evidence="1">Uncharacterized protein</fullName>
    </submittedName>
</protein>
<sequence length="115" mass="13932">MVFLLNLMNKEEFKKYWIDFHHFPVTFYALTYAYNPLTDLDACLSGDDIRYIKEPTPPPLPFRVQFDNWVTDFWQLEWLRFPQSLRQPEWRASLCVLALITMLSSWRIIRAWRAA</sequence>
<accession>A0A1G1T0B8</accession>
<dbReference type="EMBL" id="MDZB01000120">
    <property type="protein sequence ID" value="OGX84319.1"/>
    <property type="molecule type" value="Genomic_DNA"/>
</dbReference>